<evidence type="ECO:0000259" key="4">
    <source>
        <dbReference type="Pfam" id="PF00294"/>
    </source>
</evidence>
<gene>
    <name evidence="5" type="ORF">CTM71_03035</name>
</gene>
<dbReference type="GeneID" id="93327433"/>
<keyword evidence="3 5" id="KW-0418">Kinase</keyword>
<feature type="domain" description="Carbohydrate kinase PfkB" evidence="4">
    <location>
        <begin position="13"/>
        <end position="322"/>
    </location>
</feature>
<dbReference type="CDD" id="cd01166">
    <property type="entry name" value="KdgK"/>
    <property type="match status" value="1"/>
</dbReference>
<reference evidence="5 6" key="1">
    <citation type="submission" date="2017-11" db="EMBL/GenBank/DDBJ databases">
        <title>Genome sequencing of Fusobacterium periodonticum KCOM 1259.</title>
        <authorList>
            <person name="Kook J.-K."/>
            <person name="Park S.-N."/>
            <person name="Lim Y.K."/>
        </authorList>
    </citation>
    <scope>NUCLEOTIDE SEQUENCE [LARGE SCALE GENOMIC DNA]</scope>
    <source>
        <strain evidence="5 6">KCOM 1259</strain>
    </source>
</reference>
<dbReference type="InterPro" id="IPR029056">
    <property type="entry name" value="Ribokinase-like"/>
</dbReference>
<dbReference type="EMBL" id="PEQY01000001">
    <property type="protein sequence ID" value="PIM79473.1"/>
    <property type="molecule type" value="Genomic_DNA"/>
</dbReference>
<dbReference type="Proteomes" id="UP000229011">
    <property type="component" value="Unassembled WGS sequence"/>
</dbReference>
<organism evidence="5 6">
    <name type="scientific">Fusobacterium pseudoperiodonticum</name>
    <dbReference type="NCBI Taxonomy" id="2663009"/>
    <lineage>
        <taxon>Bacteria</taxon>
        <taxon>Fusobacteriati</taxon>
        <taxon>Fusobacteriota</taxon>
        <taxon>Fusobacteriia</taxon>
        <taxon>Fusobacteriales</taxon>
        <taxon>Fusobacteriaceae</taxon>
        <taxon>Fusobacterium</taxon>
    </lineage>
</organism>
<dbReference type="PANTHER" id="PTHR43320">
    <property type="entry name" value="SUGAR KINASE"/>
    <property type="match status" value="1"/>
</dbReference>
<dbReference type="SUPFAM" id="SSF53613">
    <property type="entry name" value="Ribokinase-like"/>
    <property type="match status" value="1"/>
</dbReference>
<evidence type="ECO:0000313" key="5">
    <source>
        <dbReference type="EMBL" id="PIM79473.1"/>
    </source>
</evidence>
<evidence type="ECO:0000256" key="3">
    <source>
        <dbReference type="ARBA" id="ARBA00022777"/>
    </source>
</evidence>
<sequence>MSKLFDFLEKEFSLVCAGEMIMRLSPLNNELLIQGNSLTKQMGGAEYNVASLVSLLGEQVAILTKLPNNTIGEFAHKSVIANKISDKYLIFDDSLNKRMAIYYYEYGASPRKPRVTYDRLNSSFQSLKLNEIPEGVFSSTKIFHVSGITLGLSKKINELTKELIKKFKQNGAIISFDVNFRKNLWSEKEAEQEIIKILPDVDILFASEETFRKMFQKKGEIENIMRDFAKIYELTLISSTRREVNSTTSHNFSSIIYEKKNDKFYNEDAYKNIEVIDRIGSGDAYVAGVLYGILQENNAEIALKYGNASAALKNTISGDTTCINLTLLKEIIDEHEHGNSSEMSR</sequence>
<comment type="similarity">
    <text evidence="1">Belongs to the carbohydrate kinase PfkB family.</text>
</comment>
<proteinExistence type="inferred from homology"/>
<protein>
    <submittedName>
        <fullName evidence="5">Sugar kinase</fullName>
    </submittedName>
</protein>
<dbReference type="AlphaFoldDB" id="A0A2G9EEY3"/>
<keyword evidence="2" id="KW-0808">Transferase</keyword>
<evidence type="ECO:0000256" key="2">
    <source>
        <dbReference type="ARBA" id="ARBA00022679"/>
    </source>
</evidence>
<dbReference type="Pfam" id="PF00294">
    <property type="entry name" value="PfkB"/>
    <property type="match status" value="1"/>
</dbReference>
<dbReference type="InterPro" id="IPR011611">
    <property type="entry name" value="PfkB_dom"/>
</dbReference>
<dbReference type="Gene3D" id="3.40.1190.20">
    <property type="match status" value="1"/>
</dbReference>
<evidence type="ECO:0000313" key="6">
    <source>
        <dbReference type="Proteomes" id="UP000229011"/>
    </source>
</evidence>
<accession>A0A2G9EEY3</accession>
<dbReference type="RefSeq" id="WP_099958197.1">
    <property type="nucleotide sequence ID" value="NZ_PEQY01000001.1"/>
</dbReference>
<comment type="caution">
    <text evidence="5">The sequence shown here is derived from an EMBL/GenBank/DDBJ whole genome shotgun (WGS) entry which is preliminary data.</text>
</comment>
<dbReference type="PANTHER" id="PTHR43320:SF2">
    <property type="entry name" value="2-DEHYDRO-3-DEOXYGLUCONOKINASE_2-DEHYDRO-3-DEOXYGALACTONOKINASE"/>
    <property type="match status" value="1"/>
</dbReference>
<evidence type="ECO:0000256" key="1">
    <source>
        <dbReference type="ARBA" id="ARBA00010688"/>
    </source>
</evidence>
<dbReference type="GO" id="GO:0016301">
    <property type="term" value="F:kinase activity"/>
    <property type="evidence" value="ECO:0007669"/>
    <property type="project" value="UniProtKB-KW"/>
</dbReference>
<name>A0A2G9EEY3_9FUSO</name>
<dbReference type="InterPro" id="IPR052700">
    <property type="entry name" value="Carb_kinase_PfkB-like"/>
</dbReference>